<dbReference type="Proteomes" id="UP001174677">
    <property type="component" value="Chromosome 1"/>
</dbReference>
<comment type="caution">
    <text evidence="2">The sequence shown here is derived from an EMBL/GenBank/DDBJ whole genome shotgun (WGS) entry which is preliminary data.</text>
</comment>
<accession>A0ABQ9NB67</accession>
<reference evidence="2" key="1">
    <citation type="journal article" date="2023" name="Plant Biotechnol. J.">
        <title>Chromosome-level wild Hevea brasiliensis genome provides new tools for genomic-assisted breeding and valuable loci to elevate rubber yield.</title>
        <authorList>
            <person name="Cheng H."/>
            <person name="Song X."/>
            <person name="Hu Y."/>
            <person name="Wu T."/>
            <person name="Yang Q."/>
            <person name="An Z."/>
            <person name="Feng S."/>
            <person name="Deng Z."/>
            <person name="Wu W."/>
            <person name="Zeng X."/>
            <person name="Tu M."/>
            <person name="Wang X."/>
            <person name="Huang H."/>
        </authorList>
    </citation>
    <scope>NUCLEOTIDE SEQUENCE</scope>
    <source>
        <strain evidence="2">MT/VB/25A 57/8</strain>
    </source>
</reference>
<feature type="region of interest" description="Disordered" evidence="1">
    <location>
        <begin position="77"/>
        <end position="115"/>
    </location>
</feature>
<organism evidence="2 3">
    <name type="scientific">Hevea brasiliensis</name>
    <name type="common">Para rubber tree</name>
    <name type="synonym">Siphonia brasiliensis</name>
    <dbReference type="NCBI Taxonomy" id="3981"/>
    <lineage>
        <taxon>Eukaryota</taxon>
        <taxon>Viridiplantae</taxon>
        <taxon>Streptophyta</taxon>
        <taxon>Embryophyta</taxon>
        <taxon>Tracheophyta</taxon>
        <taxon>Spermatophyta</taxon>
        <taxon>Magnoliopsida</taxon>
        <taxon>eudicotyledons</taxon>
        <taxon>Gunneridae</taxon>
        <taxon>Pentapetalae</taxon>
        <taxon>rosids</taxon>
        <taxon>fabids</taxon>
        <taxon>Malpighiales</taxon>
        <taxon>Euphorbiaceae</taxon>
        <taxon>Crotonoideae</taxon>
        <taxon>Micrandreae</taxon>
        <taxon>Hevea</taxon>
    </lineage>
</organism>
<evidence type="ECO:0000256" key="1">
    <source>
        <dbReference type="SAM" id="MobiDB-lite"/>
    </source>
</evidence>
<protein>
    <submittedName>
        <fullName evidence="2">Uncharacterized protein</fullName>
    </submittedName>
</protein>
<feature type="compositionally biased region" description="Low complexity" evidence="1">
    <location>
        <begin position="95"/>
        <end position="111"/>
    </location>
</feature>
<feature type="compositionally biased region" description="Basic and acidic residues" evidence="1">
    <location>
        <begin position="77"/>
        <end position="86"/>
    </location>
</feature>
<keyword evidence="3" id="KW-1185">Reference proteome</keyword>
<gene>
    <name evidence="2" type="ORF">P3X46_000286</name>
</gene>
<proteinExistence type="predicted"/>
<evidence type="ECO:0000313" key="3">
    <source>
        <dbReference type="Proteomes" id="UP001174677"/>
    </source>
</evidence>
<evidence type="ECO:0000313" key="2">
    <source>
        <dbReference type="EMBL" id="KAJ9188937.1"/>
    </source>
</evidence>
<dbReference type="EMBL" id="JARPOI010000001">
    <property type="protein sequence ID" value="KAJ9188937.1"/>
    <property type="molecule type" value="Genomic_DNA"/>
</dbReference>
<sequence>MANITHDTGITALPATYVNLHKWLESDTEFERSGSYKGCRPEGVHGHPRVVDSRSCRQLYLRSYTFSRKESVPEKAKKCIGKVKERIKNKRSSRQRSSSSSPSSSKASNNSEKIGFGKRDSFRRVPCAALFSMFKRLLSCTTKVDVVEHGDQ</sequence>
<dbReference type="PANTHER" id="PTHR35304:SF14">
    <property type="match status" value="1"/>
</dbReference>
<dbReference type="PANTHER" id="PTHR35304">
    <property type="entry name" value="OS05G0120300 PROTEIN-RELATED"/>
    <property type="match status" value="1"/>
</dbReference>
<name>A0ABQ9NB67_HEVBR</name>